<evidence type="ECO:0000256" key="3">
    <source>
        <dbReference type="SAM" id="Phobius"/>
    </source>
</evidence>
<feature type="transmembrane region" description="Helical" evidence="3">
    <location>
        <begin position="331"/>
        <end position="349"/>
    </location>
</feature>
<organism evidence="4 5">
    <name type="scientific">Paenibacillus agricola</name>
    <dbReference type="NCBI Taxonomy" id="2716264"/>
    <lineage>
        <taxon>Bacteria</taxon>
        <taxon>Bacillati</taxon>
        <taxon>Bacillota</taxon>
        <taxon>Bacilli</taxon>
        <taxon>Bacillales</taxon>
        <taxon>Paenibacillaceae</taxon>
        <taxon>Paenibacillus</taxon>
    </lineage>
</organism>
<feature type="transmembrane region" description="Helical" evidence="3">
    <location>
        <begin position="411"/>
        <end position="436"/>
    </location>
</feature>
<proteinExistence type="inferred from homology"/>
<evidence type="ECO:0000256" key="1">
    <source>
        <dbReference type="ARBA" id="ARBA00005278"/>
    </source>
</evidence>
<evidence type="ECO:0000313" key="4">
    <source>
        <dbReference type="EMBL" id="NHN31502.1"/>
    </source>
</evidence>
<gene>
    <name evidence="4" type="ORF">G9U52_16835</name>
</gene>
<dbReference type="PIRSF" id="PIRSF005690">
    <property type="entry name" value="GerBA"/>
    <property type="match status" value="1"/>
</dbReference>
<dbReference type="InterPro" id="IPR050768">
    <property type="entry name" value="UPF0353/GerABKA_families"/>
</dbReference>
<name>A0ABX0J5V0_9BACL</name>
<dbReference type="EMBL" id="JAAOIW010000005">
    <property type="protein sequence ID" value="NHN31502.1"/>
    <property type="molecule type" value="Genomic_DNA"/>
</dbReference>
<sequence length="497" mass="54931">MNVAELEPVEGWNKQKIKALFPHSADVQIQSFRFEEGSSTEVTLIYSGGLCDSSQIGKVILPELESLYQQDKFCDLQLDSIYVPLPLIPVEANASSEQISEWIFQGDLLLLFSQTNVIFKMDIARRPDRTPEESSTEISIHGPKDGFVENIAINVALIRKRIRSHSLCYETSTLGRRTRTKVGLLYIQDIISPELLNEVKKRLSKIDVDGLQSINQIEEKITDYKYSLLPLFDYTGRPDKAVSSLLAGRFVIIVDGNPMVLMGPGTLLLLLKSPEDLYFSFGYISFARLIRGLSFFLSIIMPGAWVALTSFHPDQIPFRLMATVASARIGLPFSGQVELFILLVLLEIFREAGLRLPSSIGQTLTVVGGLVIGDAAIRAGLSSPSVVVVGAIVAVTGSTLVSQSLSGAVSVLRFALFFISAVFGMYGLIIGLVLLIGYMSSLRSFGVPYMSPLSPPVFKEMARAVFRLPWSQYKERPDELHTIDSDRQGEDPHESNN</sequence>
<dbReference type="PANTHER" id="PTHR22550">
    <property type="entry name" value="SPORE GERMINATION PROTEIN"/>
    <property type="match status" value="1"/>
</dbReference>
<evidence type="ECO:0000313" key="5">
    <source>
        <dbReference type="Proteomes" id="UP001165962"/>
    </source>
</evidence>
<keyword evidence="3" id="KW-1133">Transmembrane helix</keyword>
<feature type="transmembrane region" description="Helical" evidence="3">
    <location>
        <begin position="386"/>
        <end position="405"/>
    </location>
</feature>
<protein>
    <submittedName>
        <fullName evidence="4">Spore germination protein</fullName>
    </submittedName>
</protein>
<dbReference type="PANTHER" id="PTHR22550:SF5">
    <property type="entry name" value="LEUCINE ZIPPER PROTEIN 4"/>
    <property type="match status" value="1"/>
</dbReference>
<keyword evidence="3" id="KW-0812">Transmembrane</keyword>
<dbReference type="InterPro" id="IPR004995">
    <property type="entry name" value="Spore_Ger"/>
</dbReference>
<dbReference type="Proteomes" id="UP001165962">
    <property type="component" value="Unassembled WGS sequence"/>
</dbReference>
<accession>A0ABX0J5V0</accession>
<comment type="caution">
    <text evidence="4">The sequence shown here is derived from an EMBL/GenBank/DDBJ whole genome shotgun (WGS) entry which is preliminary data.</text>
</comment>
<dbReference type="Pfam" id="PF03323">
    <property type="entry name" value="GerA"/>
    <property type="match status" value="1"/>
</dbReference>
<dbReference type="RefSeq" id="WP_166151565.1">
    <property type="nucleotide sequence ID" value="NZ_JAAOIW010000005.1"/>
</dbReference>
<evidence type="ECO:0000256" key="2">
    <source>
        <dbReference type="ARBA" id="ARBA00023136"/>
    </source>
</evidence>
<keyword evidence="5" id="KW-1185">Reference proteome</keyword>
<comment type="similarity">
    <text evidence="1">Belongs to the GerABKA family.</text>
</comment>
<feature type="transmembrane region" description="Helical" evidence="3">
    <location>
        <begin position="292"/>
        <end position="311"/>
    </location>
</feature>
<keyword evidence="2 3" id="KW-0472">Membrane</keyword>
<feature type="transmembrane region" description="Helical" evidence="3">
    <location>
        <begin position="250"/>
        <end position="271"/>
    </location>
</feature>
<reference evidence="4" key="1">
    <citation type="submission" date="2020-03" db="EMBL/GenBank/DDBJ databases">
        <title>Draft sequencing of Paenibacilllus sp. S3N08.</title>
        <authorList>
            <person name="Kim D.-U."/>
        </authorList>
    </citation>
    <scope>NUCLEOTIDE SEQUENCE</scope>
    <source>
        <strain evidence="4">S3N08</strain>
    </source>
</reference>